<dbReference type="SUPFAM" id="SSF52540">
    <property type="entry name" value="P-loop containing nucleoside triphosphate hydrolases"/>
    <property type="match status" value="1"/>
</dbReference>
<dbReference type="SMART" id="SM00448">
    <property type="entry name" value="REC"/>
    <property type="match status" value="1"/>
</dbReference>
<feature type="modified residue" description="4-aspartylphosphate" evidence="6">
    <location>
        <position position="53"/>
    </location>
</feature>
<dbReference type="InterPro" id="IPR009057">
    <property type="entry name" value="Homeodomain-like_sf"/>
</dbReference>
<dbReference type="PRINTS" id="PR01590">
    <property type="entry name" value="HTHFIS"/>
</dbReference>
<evidence type="ECO:0000256" key="6">
    <source>
        <dbReference type="PROSITE-ProRule" id="PRU00169"/>
    </source>
</evidence>
<dbReference type="CDD" id="cd00009">
    <property type="entry name" value="AAA"/>
    <property type="match status" value="1"/>
</dbReference>
<keyword evidence="4" id="KW-0238">DNA-binding</keyword>
<dbReference type="InterPro" id="IPR011006">
    <property type="entry name" value="CheY-like_superfamily"/>
</dbReference>
<dbReference type="GO" id="GO:0043565">
    <property type="term" value="F:sequence-specific DNA binding"/>
    <property type="evidence" value="ECO:0007669"/>
    <property type="project" value="InterPro"/>
</dbReference>
<evidence type="ECO:0000256" key="5">
    <source>
        <dbReference type="ARBA" id="ARBA00023163"/>
    </source>
</evidence>
<dbReference type="GO" id="GO:0000160">
    <property type="term" value="P:phosphorelay signal transduction system"/>
    <property type="evidence" value="ECO:0007669"/>
    <property type="project" value="InterPro"/>
</dbReference>
<dbReference type="InterPro" id="IPR001789">
    <property type="entry name" value="Sig_transdc_resp-reg_receiver"/>
</dbReference>
<dbReference type="InterPro" id="IPR058031">
    <property type="entry name" value="AAA_lid_NorR"/>
</dbReference>
<evidence type="ECO:0000259" key="7">
    <source>
        <dbReference type="PROSITE" id="PS50045"/>
    </source>
</evidence>
<dbReference type="InterPro" id="IPR025943">
    <property type="entry name" value="Sigma_54_int_dom_ATP-bd_2"/>
</dbReference>
<dbReference type="InterPro" id="IPR025944">
    <property type="entry name" value="Sigma_54_int_dom_CS"/>
</dbReference>
<gene>
    <name evidence="9" type="ORF">A2V92_00570</name>
</gene>
<dbReference type="PANTHER" id="PTHR32071:SF117">
    <property type="entry name" value="PTS-DEPENDENT DIHYDROXYACETONE KINASE OPERON REGULATORY PROTEIN-RELATED"/>
    <property type="match status" value="1"/>
</dbReference>
<name>A0A1F6TGH2_9PROT</name>
<dbReference type="SMART" id="SM00382">
    <property type="entry name" value="AAA"/>
    <property type="match status" value="1"/>
</dbReference>
<dbReference type="Pfam" id="PF00158">
    <property type="entry name" value="Sigma54_activat"/>
    <property type="match status" value="1"/>
</dbReference>
<dbReference type="GO" id="GO:0005524">
    <property type="term" value="F:ATP binding"/>
    <property type="evidence" value="ECO:0007669"/>
    <property type="project" value="UniProtKB-KW"/>
</dbReference>
<keyword evidence="2" id="KW-0067">ATP-binding</keyword>
<dbReference type="InterPro" id="IPR002197">
    <property type="entry name" value="HTH_Fis"/>
</dbReference>
<dbReference type="Gene3D" id="1.10.10.60">
    <property type="entry name" value="Homeodomain-like"/>
    <property type="match status" value="1"/>
</dbReference>
<dbReference type="FunFam" id="3.40.50.300:FF:000006">
    <property type="entry name" value="DNA-binding transcriptional regulator NtrC"/>
    <property type="match status" value="1"/>
</dbReference>
<dbReference type="InterPro" id="IPR002078">
    <property type="entry name" value="Sigma_54_int"/>
</dbReference>
<dbReference type="PROSITE" id="PS00676">
    <property type="entry name" value="SIGMA54_INTERACT_2"/>
    <property type="match status" value="1"/>
</dbReference>
<feature type="domain" description="Sigma-54 factor interaction" evidence="7">
    <location>
        <begin position="144"/>
        <end position="373"/>
    </location>
</feature>
<dbReference type="EMBL" id="MFST01000063">
    <property type="protein sequence ID" value="OGI44237.1"/>
    <property type="molecule type" value="Genomic_DNA"/>
</dbReference>
<keyword evidence="5" id="KW-0804">Transcription</keyword>
<evidence type="ECO:0000256" key="3">
    <source>
        <dbReference type="ARBA" id="ARBA00023015"/>
    </source>
</evidence>
<keyword evidence="3" id="KW-0805">Transcription regulation</keyword>
<dbReference type="PROSITE" id="PS00675">
    <property type="entry name" value="SIGMA54_INTERACT_1"/>
    <property type="match status" value="1"/>
</dbReference>
<dbReference type="Proteomes" id="UP000179344">
    <property type="component" value="Unassembled WGS sequence"/>
</dbReference>
<dbReference type="InterPro" id="IPR003593">
    <property type="entry name" value="AAA+_ATPase"/>
</dbReference>
<evidence type="ECO:0000256" key="1">
    <source>
        <dbReference type="ARBA" id="ARBA00022741"/>
    </source>
</evidence>
<dbReference type="Pfam" id="PF00072">
    <property type="entry name" value="Response_reg"/>
    <property type="match status" value="1"/>
</dbReference>
<dbReference type="Gene3D" id="3.40.50.2300">
    <property type="match status" value="1"/>
</dbReference>
<dbReference type="Pfam" id="PF02954">
    <property type="entry name" value="HTH_8"/>
    <property type="match status" value="1"/>
</dbReference>
<dbReference type="Pfam" id="PF25601">
    <property type="entry name" value="AAA_lid_14"/>
    <property type="match status" value="1"/>
</dbReference>
<reference evidence="9 10" key="1">
    <citation type="journal article" date="2016" name="Nat. Commun.">
        <title>Thousands of microbial genomes shed light on interconnected biogeochemical processes in an aquifer system.</title>
        <authorList>
            <person name="Anantharaman K."/>
            <person name="Brown C.T."/>
            <person name="Hug L.A."/>
            <person name="Sharon I."/>
            <person name="Castelle C.J."/>
            <person name="Probst A.J."/>
            <person name="Thomas B.C."/>
            <person name="Singh A."/>
            <person name="Wilkins M.J."/>
            <person name="Karaoz U."/>
            <person name="Brodie E.L."/>
            <person name="Williams K.H."/>
            <person name="Hubbard S.S."/>
            <person name="Banfield J.F."/>
        </authorList>
    </citation>
    <scope>NUCLEOTIDE SEQUENCE [LARGE SCALE GENOMIC DNA]</scope>
</reference>
<dbReference type="Gene3D" id="3.40.50.300">
    <property type="entry name" value="P-loop containing nucleotide triphosphate hydrolases"/>
    <property type="match status" value="1"/>
</dbReference>
<dbReference type="PROSITE" id="PS50110">
    <property type="entry name" value="RESPONSE_REGULATORY"/>
    <property type="match status" value="1"/>
</dbReference>
<dbReference type="PANTHER" id="PTHR32071">
    <property type="entry name" value="TRANSCRIPTIONAL REGULATORY PROTEIN"/>
    <property type="match status" value="1"/>
</dbReference>
<keyword evidence="6" id="KW-0597">Phosphoprotein</keyword>
<evidence type="ECO:0000259" key="8">
    <source>
        <dbReference type="PROSITE" id="PS50110"/>
    </source>
</evidence>
<proteinExistence type="predicted"/>
<dbReference type="PROSITE" id="PS00688">
    <property type="entry name" value="SIGMA54_INTERACT_3"/>
    <property type="match status" value="1"/>
</dbReference>
<evidence type="ECO:0000256" key="2">
    <source>
        <dbReference type="ARBA" id="ARBA00022840"/>
    </source>
</evidence>
<protein>
    <submittedName>
        <fullName evidence="9">Fis family transcriptional regulator</fullName>
    </submittedName>
</protein>
<dbReference type="InterPro" id="IPR025662">
    <property type="entry name" value="Sigma_54_int_dom_ATP-bd_1"/>
</dbReference>
<feature type="domain" description="Response regulatory" evidence="8">
    <location>
        <begin position="4"/>
        <end position="118"/>
    </location>
</feature>
<dbReference type="AlphaFoldDB" id="A0A1F6TGH2"/>
<keyword evidence="1" id="KW-0547">Nucleotide-binding</keyword>
<evidence type="ECO:0000313" key="9">
    <source>
        <dbReference type="EMBL" id="OGI44237.1"/>
    </source>
</evidence>
<comment type="caution">
    <text evidence="9">The sequence shown here is derived from an EMBL/GenBank/DDBJ whole genome shotgun (WGS) entry which is preliminary data.</text>
</comment>
<dbReference type="CDD" id="cd00156">
    <property type="entry name" value="REC"/>
    <property type="match status" value="1"/>
</dbReference>
<dbReference type="PROSITE" id="PS50045">
    <property type="entry name" value="SIGMA54_INTERACT_4"/>
    <property type="match status" value="1"/>
</dbReference>
<accession>A0A1F6TGH2</accession>
<dbReference type="InterPro" id="IPR027417">
    <property type="entry name" value="P-loop_NTPase"/>
</dbReference>
<evidence type="ECO:0000256" key="4">
    <source>
        <dbReference type="ARBA" id="ARBA00023125"/>
    </source>
</evidence>
<evidence type="ECO:0000313" key="10">
    <source>
        <dbReference type="Proteomes" id="UP000179344"/>
    </source>
</evidence>
<dbReference type="GO" id="GO:0006355">
    <property type="term" value="P:regulation of DNA-templated transcription"/>
    <property type="evidence" value="ECO:0007669"/>
    <property type="project" value="InterPro"/>
</dbReference>
<dbReference type="SUPFAM" id="SSF46689">
    <property type="entry name" value="Homeodomain-like"/>
    <property type="match status" value="1"/>
</dbReference>
<dbReference type="SUPFAM" id="SSF52172">
    <property type="entry name" value="CheY-like"/>
    <property type="match status" value="1"/>
</dbReference>
<sequence>MKARILLIDDDPFTRRLFTDLFRGKPVELRVATGAAAARRELRAADFNLVLLDQRLPDGNGIELFNELRRERPNQMAILITGFAEVRDAVRAVRAGLFDYLTKPFENLEELEAVVAKALETDAAYRELARLREMLDARAAQPVIIGRSAPIERLLEQIRQVAPLDTTVLIEGESGTGKELVAKLLHAQGPRAGGKLLEINCGALSEQLLESTLFGYEKGAFTGAAKTTPGYFEEAAGGTLFLDEIADMSQKLQASLLRVLQEHVFYRLGSTEKRASDFRLLCATNRNLESEVKAGRFRSDLYYRINVVVLRTPPLRERREDITPLALYFLDHYNRRFGKDAGPFTPEAMRALEAAPWPGNVRELQHAVERAVALKAGPIAPEDLTSGAPAPEAAPPAAGPLSYESARERFERAYFEQLLKAAGGNVSEAARMAGISRQNFYAHLKRWGIVTET</sequence>
<dbReference type="Gene3D" id="1.10.8.60">
    <property type="match status" value="1"/>
</dbReference>
<organism evidence="9 10">
    <name type="scientific">Candidatus Muproteobacteria bacterium RBG_16_65_31</name>
    <dbReference type="NCBI Taxonomy" id="1817759"/>
    <lineage>
        <taxon>Bacteria</taxon>
        <taxon>Pseudomonadati</taxon>
        <taxon>Pseudomonadota</taxon>
        <taxon>Candidatus Muproteobacteria</taxon>
    </lineage>
</organism>